<dbReference type="GO" id="GO:0006886">
    <property type="term" value="P:intracellular protein transport"/>
    <property type="evidence" value="ECO:0007669"/>
    <property type="project" value="InterPro"/>
</dbReference>
<dbReference type="InterPro" id="IPR006896">
    <property type="entry name" value="Sec23/24_trunk_dom"/>
</dbReference>
<organism evidence="2 3">
    <name type="scientific">Ditylenchus dipsaci</name>
    <dbReference type="NCBI Taxonomy" id="166011"/>
    <lineage>
        <taxon>Eukaryota</taxon>
        <taxon>Metazoa</taxon>
        <taxon>Ecdysozoa</taxon>
        <taxon>Nematoda</taxon>
        <taxon>Chromadorea</taxon>
        <taxon>Rhabditida</taxon>
        <taxon>Tylenchina</taxon>
        <taxon>Tylenchomorpha</taxon>
        <taxon>Sphaerularioidea</taxon>
        <taxon>Anguinidae</taxon>
        <taxon>Anguininae</taxon>
        <taxon>Ditylenchus</taxon>
    </lineage>
</organism>
<dbReference type="GO" id="GO:0090110">
    <property type="term" value="P:COPII-coated vesicle cargo loading"/>
    <property type="evidence" value="ECO:0007669"/>
    <property type="project" value="TreeGrafter"/>
</dbReference>
<reference evidence="3" key="1">
    <citation type="submission" date="2022-11" db="UniProtKB">
        <authorList>
            <consortium name="WormBaseParasite"/>
        </authorList>
    </citation>
    <scope>IDENTIFICATION</scope>
</reference>
<evidence type="ECO:0000313" key="2">
    <source>
        <dbReference type="Proteomes" id="UP000887574"/>
    </source>
</evidence>
<dbReference type="SUPFAM" id="SSF53300">
    <property type="entry name" value="vWA-like"/>
    <property type="match status" value="1"/>
</dbReference>
<evidence type="ECO:0000313" key="3">
    <source>
        <dbReference type="WBParaSite" id="jg14062"/>
    </source>
</evidence>
<sequence>MDSLLEQQRAPPVIDLGGLALSAVSVARLTFVSSWNLLTVGENSVVLFADLQLPWKRDISLTWITQADVLILSIVLSSISFVATKQYRKNGVKPKEPAFIFMVDVSYNAIRNGIVELLCRNLVYLLGSLPRDYGMDKSTVKIGLATYDNVFHFYNLSQEGRPEMLVVNDVSDMFVPFAERFLVDFEQVESSLLK</sequence>
<proteinExistence type="predicted"/>
<dbReference type="GO" id="GO:0070971">
    <property type="term" value="C:endoplasmic reticulum exit site"/>
    <property type="evidence" value="ECO:0007669"/>
    <property type="project" value="TreeGrafter"/>
</dbReference>
<keyword evidence="2" id="KW-1185">Reference proteome</keyword>
<dbReference type="InterPro" id="IPR050550">
    <property type="entry name" value="SEC23_SEC24_subfamily"/>
</dbReference>
<dbReference type="Proteomes" id="UP000887574">
    <property type="component" value="Unplaced"/>
</dbReference>
<dbReference type="GO" id="GO:0008270">
    <property type="term" value="F:zinc ion binding"/>
    <property type="evidence" value="ECO:0007669"/>
    <property type="project" value="TreeGrafter"/>
</dbReference>
<dbReference type="AlphaFoldDB" id="A0A915D045"/>
<dbReference type="InterPro" id="IPR036465">
    <property type="entry name" value="vWFA_dom_sf"/>
</dbReference>
<dbReference type="GO" id="GO:0030127">
    <property type="term" value="C:COPII vesicle coat"/>
    <property type="evidence" value="ECO:0007669"/>
    <property type="project" value="InterPro"/>
</dbReference>
<dbReference type="Pfam" id="PF04811">
    <property type="entry name" value="Sec23_trunk"/>
    <property type="match status" value="1"/>
</dbReference>
<evidence type="ECO:0000259" key="1">
    <source>
        <dbReference type="Pfam" id="PF04811"/>
    </source>
</evidence>
<name>A0A915D045_9BILA</name>
<dbReference type="Gene3D" id="3.40.50.410">
    <property type="entry name" value="von Willebrand factor, type A domain"/>
    <property type="match status" value="1"/>
</dbReference>
<dbReference type="WBParaSite" id="jg14062">
    <property type="protein sequence ID" value="jg14062"/>
    <property type="gene ID" value="jg14062"/>
</dbReference>
<accession>A0A915D045</accession>
<dbReference type="GO" id="GO:0000149">
    <property type="term" value="F:SNARE binding"/>
    <property type="evidence" value="ECO:0007669"/>
    <property type="project" value="TreeGrafter"/>
</dbReference>
<dbReference type="PANTHER" id="PTHR13803">
    <property type="entry name" value="SEC24-RELATED PROTEIN"/>
    <property type="match status" value="1"/>
</dbReference>
<protein>
    <submittedName>
        <fullName evidence="3">Sec23/Sec24 trunk domain-containing protein</fullName>
    </submittedName>
</protein>
<feature type="domain" description="Sec23/Sec24 trunk" evidence="1">
    <location>
        <begin position="94"/>
        <end position="192"/>
    </location>
</feature>
<dbReference type="PANTHER" id="PTHR13803:SF4">
    <property type="entry name" value="SECRETORY 24CD, ISOFORM C"/>
    <property type="match status" value="1"/>
</dbReference>